<accession>A0ABV2R9B4</accession>
<protein>
    <submittedName>
        <fullName evidence="2">tRNA (Cmo5U34)-methyltransferase</fullName>
        <ecNumber evidence="2">2.1.1.-</ecNumber>
    </submittedName>
</protein>
<dbReference type="RefSeq" id="WP_354088109.1">
    <property type="nucleotide sequence ID" value="NZ_JBEPTF010000001.1"/>
</dbReference>
<organism evidence="2 3">
    <name type="scientific">Brevundimonas faecalis</name>
    <dbReference type="NCBI Taxonomy" id="947378"/>
    <lineage>
        <taxon>Bacteria</taxon>
        <taxon>Pseudomonadati</taxon>
        <taxon>Pseudomonadota</taxon>
        <taxon>Alphaproteobacteria</taxon>
        <taxon>Caulobacterales</taxon>
        <taxon>Caulobacteraceae</taxon>
        <taxon>Brevundimonas</taxon>
    </lineage>
</organism>
<gene>
    <name evidence="2" type="ORF">ABIE19_001088</name>
</gene>
<dbReference type="Proteomes" id="UP001549313">
    <property type="component" value="Unassembled WGS sequence"/>
</dbReference>
<keyword evidence="3" id="KW-1185">Reference proteome</keyword>
<reference evidence="2 3" key="1">
    <citation type="submission" date="2024-06" db="EMBL/GenBank/DDBJ databases">
        <title>Sorghum-associated microbial communities from plants grown in Nebraska, USA.</title>
        <authorList>
            <person name="Schachtman D."/>
        </authorList>
    </citation>
    <scope>NUCLEOTIDE SEQUENCE [LARGE SCALE GENOMIC DNA]</scope>
    <source>
        <strain evidence="2 3">2814</strain>
    </source>
</reference>
<dbReference type="Gene3D" id="3.40.50.150">
    <property type="entry name" value="Vaccinia Virus protein VP39"/>
    <property type="match status" value="1"/>
</dbReference>
<keyword evidence="2" id="KW-0808">Transferase</keyword>
<dbReference type="GO" id="GO:0032259">
    <property type="term" value="P:methylation"/>
    <property type="evidence" value="ECO:0007669"/>
    <property type="project" value="UniProtKB-KW"/>
</dbReference>
<dbReference type="Pfam" id="PF08242">
    <property type="entry name" value="Methyltransf_12"/>
    <property type="match status" value="1"/>
</dbReference>
<comment type="caution">
    <text evidence="2">The sequence shown here is derived from an EMBL/GenBank/DDBJ whole genome shotgun (WGS) entry which is preliminary data.</text>
</comment>
<dbReference type="InterPro" id="IPR029063">
    <property type="entry name" value="SAM-dependent_MTases_sf"/>
</dbReference>
<dbReference type="EC" id="2.1.1.-" evidence="2"/>
<evidence type="ECO:0000313" key="2">
    <source>
        <dbReference type="EMBL" id="MET4683179.1"/>
    </source>
</evidence>
<dbReference type="SUPFAM" id="SSF53335">
    <property type="entry name" value="S-adenosyl-L-methionine-dependent methyltransferases"/>
    <property type="match status" value="1"/>
</dbReference>
<keyword evidence="2" id="KW-0489">Methyltransferase</keyword>
<dbReference type="GO" id="GO:0008168">
    <property type="term" value="F:methyltransferase activity"/>
    <property type="evidence" value="ECO:0007669"/>
    <property type="project" value="UniProtKB-KW"/>
</dbReference>
<dbReference type="EMBL" id="JBEPTF010000001">
    <property type="protein sequence ID" value="MET4683179.1"/>
    <property type="molecule type" value="Genomic_DNA"/>
</dbReference>
<evidence type="ECO:0000259" key="1">
    <source>
        <dbReference type="Pfam" id="PF08242"/>
    </source>
</evidence>
<evidence type="ECO:0000313" key="3">
    <source>
        <dbReference type="Proteomes" id="UP001549313"/>
    </source>
</evidence>
<name>A0ABV2R9B4_9CAUL</name>
<feature type="domain" description="Methyltransferase type 12" evidence="1">
    <location>
        <begin position="49"/>
        <end position="143"/>
    </location>
</feature>
<dbReference type="InterPro" id="IPR013217">
    <property type="entry name" value="Methyltransf_12"/>
</dbReference>
<sequence>MTDKMAELFKDPEHARTYAERPKKIVPGFDGLHRIMAQLIAEASPANTLVVGGGGGLELKTLIDALPEGRFCAVDPSAEMVAQGKAYLGDPASVDWIEGYVFDAPETRFDAATCMLTLHFVPDDGAKLETLKAIHSRLKPGAPFVMAHISIDKNDPASDRQFDRYIRFSSDSGLDPEILEKAHQRVRTQLNCVGPARDEQLLHEAGFSGIEAVFQGLSWRGWAAYA</sequence>
<proteinExistence type="predicted"/>